<dbReference type="AlphaFoldDB" id="A0AA40G356"/>
<gene>
    <name evidence="2" type="ORF">K0M31_018326</name>
</gene>
<protein>
    <submittedName>
        <fullName evidence="2">Uncharacterized protein</fullName>
    </submittedName>
</protein>
<dbReference type="EMBL" id="JAHYIQ010000007">
    <property type="protein sequence ID" value="KAK1130186.1"/>
    <property type="molecule type" value="Genomic_DNA"/>
</dbReference>
<keyword evidence="3" id="KW-1185">Reference proteome</keyword>
<evidence type="ECO:0000313" key="3">
    <source>
        <dbReference type="Proteomes" id="UP001177670"/>
    </source>
</evidence>
<reference evidence="2" key="1">
    <citation type="submission" date="2021-10" db="EMBL/GenBank/DDBJ databases">
        <title>Melipona bicolor Genome sequencing and assembly.</title>
        <authorList>
            <person name="Araujo N.S."/>
            <person name="Arias M.C."/>
        </authorList>
    </citation>
    <scope>NUCLEOTIDE SEQUENCE</scope>
    <source>
        <strain evidence="2">USP_2M_L1-L4_2017</strain>
        <tissue evidence="2">Whole body</tissue>
    </source>
</reference>
<comment type="caution">
    <text evidence="2">The sequence shown here is derived from an EMBL/GenBank/DDBJ whole genome shotgun (WGS) entry which is preliminary data.</text>
</comment>
<name>A0AA40G356_9HYME</name>
<proteinExistence type="predicted"/>
<accession>A0AA40G356</accession>
<dbReference type="Proteomes" id="UP001177670">
    <property type="component" value="Unassembled WGS sequence"/>
</dbReference>
<feature type="region of interest" description="Disordered" evidence="1">
    <location>
        <begin position="1"/>
        <end position="20"/>
    </location>
</feature>
<evidence type="ECO:0000313" key="2">
    <source>
        <dbReference type="EMBL" id="KAK1130186.1"/>
    </source>
</evidence>
<sequence length="60" mass="6775">MANDQRSETALHGHAWSDARSMHHRRVAQFSAVLRAQDGENTAIREIESLIFMNGLRGAR</sequence>
<evidence type="ECO:0000256" key="1">
    <source>
        <dbReference type="SAM" id="MobiDB-lite"/>
    </source>
</evidence>
<organism evidence="2 3">
    <name type="scientific">Melipona bicolor</name>
    <dbReference type="NCBI Taxonomy" id="60889"/>
    <lineage>
        <taxon>Eukaryota</taxon>
        <taxon>Metazoa</taxon>
        <taxon>Ecdysozoa</taxon>
        <taxon>Arthropoda</taxon>
        <taxon>Hexapoda</taxon>
        <taxon>Insecta</taxon>
        <taxon>Pterygota</taxon>
        <taxon>Neoptera</taxon>
        <taxon>Endopterygota</taxon>
        <taxon>Hymenoptera</taxon>
        <taxon>Apocrita</taxon>
        <taxon>Aculeata</taxon>
        <taxon>Apoidea</taxon>
        <taxon>Anthophila</taxon>
        <taxon>Apidae</taxon>
        <taxon>Melipona</taxon>
    </lineage>
</organism>